<feature type="region of interest" description="Disordered" evidence="1">
    <location>
        <begin position="1"/>
        <end position="47"/>
    </location>
</feature>
<evidence type="ECO:0000313" key="2">
    <source>
        <dbReference type="EMBL" id="MFI6500638.1"/>
    </source>
</evidence>
<keyword evidence="3" id="KW-1185">Reference proteome</keyword>
<sequence length="47" mass="5211">MSTFPITGAGQERHAHFDENLRHAGAPAFDATARRQSQAGRRHPQAR</sequence>
<evidence type="ECO:0000313" key="3">
    <source>
        <dbReference type="Proteomes" id="UP001612741"/>
    </source>
</evidence>
<evidence type="ECO:0000256" key="1">
    <source>
        <dbReference type="SAM" id="MobiDB-lite"/>
    </source>
</evidence>
<reference evidence="2 3" key="1">
    <citation type="submission" date="2024-10" db="EMBL/GenBank/DDBJ databases">
        <title>The Natural Products Discovery Center: Release of the First 8490 Sequenced Strains for Exploring Actinobacteria Biosynthetic Diversity.</title>
        <authorList>
            <person name="Kalkreuter E."/>
            <person name="Kautsar S.A."/>
            <person name="Yang D."/>
            <person name="Bader C.D."/>
            <person name="Teijaro C.N."/>
            <person name="Fluegel L."/>
            <person name="Davis C.M."/>
            <person name="Simpson J.R."/>
            <person name="Lauterbach L."/>
            <person name="Steele A.D."/>
            <person name="Gui C."/>
            <person name="Meng S."/>
            <person name="Li G."/>
            <person name="Viehrig K."/>
            <person name="Ye F."/>
            <person name="Su P."/>
            <person name="Kiefer A.F."/>
            <person name="Nichols A."/>
            <person name="Cepeda A.J."/>
            <person name="Yan W."/>
            <person name="Fan B."/>
            <person name="Jiang Y."/>
            <person name="Adhikari A."/>
            <person name="Zheng C.-J."/>
            <person name="Schuster L."/>
            <person name="Cowan T.M."/>
            <person name="Smanski M.J."/>
            <person name="Chevrette M.G."/>
            <person name="De Carvalho L.P.S."/>
            <person name="Shen B."/>
        </authorList>
    </citation>
    <scope>NUCLEOTIDE SEQUENCE [LARGE SCALE GENOMIC DNA]</scope>
    <source>
        <strain evidence="2 3">NPDC050545</strain>
    </source>
</reference>
<dbReference type="Proteomes" id="UP001612741">
    <property type="component" value="Unassembled WGS sequence"/>
</dbReference>
<feature type="compositionally biased region" description="Basic and acidic residues" evidence="1">
    <location>
        <begin position="11"/>
        <end position="22"/>
    </location>
</feature>
<dbReference type="RefSeq" id="WP_397084658.1">
    <property type="nucleotide sequence ID" value="NZ_JBITGY010000006.1"/>
</dbReference>
<protein>
    <submittedName>
        <fullName evidence="2">Uncharacterized protein</fullName>
    </submittedName>
</protein>
<gene>
    <name evidence="2" type="ORF">ACIBG2_24895</name>
</gene>
<dbReference type="EMBL" id="JBITGY010000006">
    <property type="protein sequence ID" value="MFI6500638.1"/>
    <property type="molecule type" value="Genomic_DNA"/>
</dbReference>
<proteinExistence type="predicted"/>
<name>A0ABW7YXS3_9ACTN</name>
<organism evidence="2 3">
    <name type="scientific">Nonomuraea typhae</name>
    <dbReference type="NCBI Taxonomy" id="2603600"/>
    <lineage>
        <taxon>Bacteria</taxon>
        <taxon>Bacillati</taxon>
        <taxon>Actinomycetota</taxon>
        <taxon>Actinomycetes</taxon>
        <taxon>Streptosporangiales</taxon>
        <taxon>Streptosporangiaceae</taxon>
        <taxon>Nonomuraea</taxon>
    </lineage>
</organism>
<comment type="caution">
    <text evidence="2">The sequence shown here is derived from an EMBL/GenBank/DDBJ whole genome shotgun (WGS) entry which is preliminary data.</text>
</comment>
<accession>A0ABW7YXS3</accession>